<dbReference type="Proteomes" id="UP000092650">
    <property type="component" value="Chromosome"/>
</dbReference>
<dbReference type="STRING" id="1038856.BBI15_01195"/>
<dbReference type="PANTHER" id="PTHR43707:SF1">
    <property type="entry name" value="HISTIDINE--TRNA LIGASE, MITOCHONDRIAL-RELATED"/>
    <property type="match status" value="1"/>
</dbReference>
<feature type="binding site" evidence="11">
    <location>
        <position position="124"/>
    </location>
    <ligand>
        <name>L-histidine</name>
        <dbReference type="ChEBI" id="CHEBI:57595"/>
    </ligand>
</feature>
<dbReference type="GO" id="GO:0005737">
    <property type="term" value="C:cytoplasm"/>
    <property type="evidence" value="ECO:0007669"/>
    <property type="project" value="UniProtKB-SubCell"/>
</dbReference>
<dbReference type="Gene3D" id="3.40.50.12590">
    <property type="match status" value="1"/>
</dbReference>
<keyword evidence="7 10" id="KW-0028">Amino-acid biosynthesis</keyword>
<evidence type="ECO:0000256" key="3">
    <source>
        <dbReference type="ARBA" id="ARBA00005539"/>
    </source>
</evidence>
<feature type="binding site" evidence="11">
    <location>
        <begin position="271"/>
        <end position="272"/>
    </location>
    <ligand>
        <name>L-histidine</name>
        <dbReference type="ChEBI" id="CHEBI:57595"/>
    </ligand>
</feature>
<keyword evidence="13" id="KW-0328">Glycosyltransferase</keyword>
<name>A0A1C7E5H8_9BACL</name>
<evidence type="ECO:0000256" key="6">
    <source>
        <dbReference type="ARBA" id="ARBA00022490"/>
    </source>
</evidence>
<evidence type="ECO:0000256" key="9">
    <source>
        <dbReference type="ARBA" id="ARBA00025246"/>
    </source>
</evidence>
<dbReference type="Gene3D" id="3.30.930.10">
    <property type="entry name" value="Bira Bifunctional Protein, Domain 2"/>
    <property type="match status" value="1"/>
</dbReference>
<evidence type="ECO:0000313" key="13">
    <source>
        <dbReference type="EMBL" id="ANU18941.1"/>
    </source>
</evidence>
<evidence type="ECO:0000256" key="5">
    <source>
        <dbReference type="ARBA" id="ARBA00020397"/>
    </source>
</evidence>
<evidence type="ECO:0000256" key="10">
    <source>
        <dbReference type="HAMAP-Rule" id="MF_00125"/>
    </source>
</evidence>
<feature type="binding site" evidence="11">
    <location>
        <position position="128"/>
    </location>
    <ligand>
        <name>L-histidine</name>
        <dbReference type="ChEBI" id="CHEBI:57595"/>
    </ligand>
</feature>
<reference evidence="13" key="1">
    <citation type="submission" date="2016-10" db="EMBL/GenBank/DDBJ databases">
        <authorList>
            <person name="See-Too W.S."/>
        </authorList>
    </citation>
    <scope>NUCLEOTIDE SEQUENCE [LARGE SCALE GENOMIC DNA]</scope>
    <source>
        <strain evidence="13">DSM 23997</strain>
    </source>
</reference>
<dbReference type="PROSITE" id="PS50862">
    <property type="entry name" value="AA_TRNA_LIGASE_II"/>
    <property type="match status" value="1"/>
</dbReference>
<comment type="pathway">
    <text evidence="2 10">Amino-acid biosynthesis; L-histidine biosynthesis; L-histidine from 5-phospho-alpha-D-ribose 1-diphosphate: step 1/9.</text>
</comment>
<dbReference type="Pfam" id="PF21996">
    <property type="entry name" value="HisZ-like"/>
    <property type="match status" value="1"/>
</dbReference>
<evidence type="ECO:0000313" key="14">
    <source>
        <dbReference type="Proteomes" id="UP000092650"/>
    </source>
</evidence>
<dbReference type="InterPro" id="IPR006195">
    <property type="entry name" value="aa-tRNA-synth_II"/>
</dbReference>
<feature type="binding site" evidence="11">
    <location>
        <position position="110"/>
    </location>
    <ligand>
        <name>L-histidine</name>
        <dbReference type="ChEBI" id="CHEBI:57595"/>
    </ligand>
</feature>
<dbReference type="InterPro" id="IPR045864">
    <property type="entry name" value="aa-tRNA-synth_II/BPL/LPL"/>
</dbReference>
<feature type="domain" description="Aminoacyl-transfer RNA synthetases class-II family profile" evidence="12">
    <location>
        <begin position="33"/>
        <end position="329"/>
    </location>
</feature>
<dbReference type="OrthoDB" id="9800814at2"/>
<keyword evidence="8 10" id="KW-0368">Histidine biosynthesis</keyword>
<dbReference type="CDD" id="cd00773">
    <property type="entry name" value="HisRS-like_core"/>
    <property type="match status" value="1"/>
</dbReference>
<sequence length="387" mass="43263">MTIEMFEKPLGMRDDFPLIAKQKAKLRKQGTELIERVGYELLQTPTLEYYETIGKVSAISDDALFKLLDSQGKTLVLRPDMTSPIARVAASKLLREKMPIRLGYYSNVFRAQKREGGRPAEFEQMGVELIGDDSLYADAEVISLAWDILKEVGVGSARIVIGHTRLLELILADFGLDAEQSGKVRELFVAKNGVGVEQLAQELPVPEAKLASFLKLMQATTVADWKLWINEENEEQCELYRDMERLEQLLGRNGLGDAITFDISFSSHMTYYTGLVFEFYGAGSGFPLGSGGRYDGLMEQFGLQVGATGFGLRVDRLLESVTAEKTEQPHTLILFDEQNEQHAFDKAQQIRNAGKRVTLQYAPAVKALESFTALFTEVIRGEELRNG</sequence>
<dbReference type="GO" id="GO:0016757">
    <property type="term" value="F:glycosyltransferase activity"/>
    <property type="evidence" value="ECO:0007669"/>
    <property type="project" value="UniProtKB-KW"/>
</dbReference>
<dbReference type="GO" id="GO:0004821">
    <property type="term" value="F:histidine-tRNA ligase activity"/>
    <property type="evidence" value="ECO:0007669"/>
    <property type="project" value="InterPro"/>
</dbReference>
<gene>
    <name evidence="10" type="primary">hisZ</name>
    <name evidence="13" type="ORF">BBI15_01195</name>
</gene>
<accession>A0A1C7E5H8</accession>
<dbReference type="AlphaFoldDB" id="A0A1C7E5H8"/>
<dbReference type="HAMAP" id="MF_00125">
    <property type="entry name" value="HisZ"/>
    <property type="match status" value="1"/>
</dbReference>
<evidence type="ECO:0000256" key="1">
    <source>
        <dbReference type="ARBA" id="ARBA00004496"/>
    </source>
</evidence>
<comment type="subunit">
    <text evidence="4 10">Heteromultimer composed of HisG and HisZ subunits.</text>
</comment>
<comment type="function">
    <text evidence="9 10">Required for the first step of histidine biosynthesis. May allow the feedback regulation of ATP phosphoribosyltransferase activity by histidine.</text>
</comment>
<dbReference type="GO" id="GO:0006427">
    <property type="term" value="P:histidyl-tRNA aminoacylation"/>
    <property type="evidence" value="ECO:0007669"/>
    <property type="project" value="InterPro"/>
</dbReference>
<protein>
    <recommendedName>
        <fullName evidence="5 10">ATP phosphoribosyltransferase regulatory subunit</fullName>
    </recommendedName>
</protein>
<proteinExistence type="inferred from homology"/>
<evidence type="ECO:0000256" key="7">
    <source>
        <dbReference type="ARBA" id="ARBA00022605"/>
    </source>
</evidence>
<dbReference type="SUPFAM" id="SSF55681">
    <property type="entry name" value="Class II aaRS and biotin synthetases"/>
    <property type="match status" value="1"/>
</dbReference>
<evidence type="ECO:0000256" key="8">
    <source>
        <dbReference type="ARBA" id="ARBA00023102"/>
    </source>
</evidence>
<keyword evidence="14" id="KW-1185">Reference proteome</keyword>
<dbReference type="GO" id="GO:0000105">
    <property type="term" value="P:L-histidine biosynthetic process"/>
    <property type="evidence" value="ECO:0007669"/>
    <property type="project" value="UniProtKB-UniRule"/>
</dbReference>
<dbReference type="UniPathway" id="UPA00031">
    <property type="reaction ID" value="UER00006"/>
</dbReference>
<keyword evidence="13" id="KW-0808">Transferase</keyword>
<organism evidence="13 14">
    <name type="scientific">Planococcus plakortidis</name>
    <dbReference type="NCBI Taxonomy" id="1038856"/>
    <lineage>
        <taxon>Bacteria</taxon>
        <taxon>Bacillati</taxon>
        <taxon>Bacillota</taxon>
        <taxon>Bacilli</taxon>
        <taxon>Bacillales</taxon>
        <taxon>Caryophanaceae</taxon>
        <taxon>Planococcus</taxon>
    </lineage>
</organism>
<evidence type="ECO:0000256" key="2">
    <source>
        <dbReference type="ARBA" id="ARBA00004667"/>
    </source>
</evidence>
<dbReference type="GO" id="GO:0140096">
    <property type="term" value="F:catalytic activity, acting on a protein"/>
    <property type="evidence" value="ECO:0007669"/>
    <property type="project" value="UniProtKB-ARBA"/>
</dbReference>
<dbReference type="KEGG" id="ppla:BBI15_01195"/>
<comment type="subcellular location">
    <subcellularLocation>
        <location evidence="1 10">Cytoplasm</location>
    </subcellularLocation>
</comment>
<comment type="similarity">
    <text evidence="3 10">Belongs to the class-II aminoacyl-tRNA synthetase family. HisZ subfamily.</text>
</comment>
<dbReference type="PIRSF" id="PIRSF001549">
    <property type="entry name" value="His-tRNA_synth"/>
    <property type="match status" value="1"/>
</dbReference>
<dbReference type="NCBIfam" id="TIGR00443">
    <property type="entry name" value="hisZ_biosyn_reg"/>
    <property type="match status" value="1"/>
</dbReference>
<evidence type="ECO:0000256" key="11">
    <source>
        <dbReference type="PIRSR" id="PIRSR001549-1"/>
    </source>
</evidence>
<evidence type="ECO:0000259" key="12">
    <source>
        <dbReference type="PROSITE" id="PS50862"/>
    </source>
</evidence>
<dbReference type="InterPro" id="IPR004517">
    <property type="entry name" value="HisZ"/>
</dbReference>
<dbReference type="PANTHER" id="PTHR43707">
    <property type="entry name" value="HISTIDYL-TRNA SYNTHETASE"/>
    <property type="match status" value="1"/>
</dbReference>
<evidence type="ECO:0000256" key="4">
    <source>
        <dbReference type="ARBA" id="ARBA00011496"/>
    </source>
</evidence>
<comment type="miscellaneous">
    <text evidence="10">This function is generally fulfilled by the C-terminal part of HisG, which is missing in some bacteria such as this one.</text>
</comment>
<dbReference type="EMBL" id="CP016539">
    <property type="protein sequence ID" value="ANU18941.1"/>
    <property type="molecule type" value="Genomic_DNA"/>
</dbReference>
<keyword evidence="6 10" id="KW-0963">Cytoplasm</keyword>
<dbReference type="InterPro" id="IPR004516">
    <property type="entry name" value="HisRS/HisZ"/>
</dbReference>
<dbReference type="InterPro" id="IPR053846">
    <property type="entry name" value="HisZ-C"/>
</dbReference>
<dbReference type="Pfam" id="PF13393">
    <property type="entry name" value="tRNA-synt_His"/>
    <property type="match status" value="1"/>
</dbReference>
<dbReference type="RefSeq" id="WP_068868707.1">
    <property type="nucleotide sequence ID" value="NZ_CP016539.2"/>
</dbReference>
<dbReference type="InterPro" id="IPR041715">
    <property type="entry name" value="HisRS-like_core"/>
</dbReference>
<feature type="binding site" evidence="11">
    <location>
        <begin position="80"/>
        <end position="82"/>
    </location>
    <ligand>
        <name>L-histidine</name>
        <dbReference type="ChEBI" id="CHEBI:57595"/>
    </ligand>
</feature>